<comment type="caution">
    <text evidence="3">The sequence shown here is derived from an EMBL/GenBank/DDBJ whole genome shotgun (WGS) entry which is preliminary data.</text>
</comment>
<name>A0A4R6XUH0_9GAMM</name>
<dbReference type="InterPro" id="IPR038375">
    <property type="entry name" value="NDUFAF7_sf"/>
</dbReference>
<protein>
    <submittedName>
        <fullName evidence="3">SAM-dependent MidA family methyltransferase</fullName>
    </submittedName>
</protein>
<dbReference type="InterPro" id="IPR029063">
    <property type="entry name" value="SAM-dependent_MTases_sf"/>
</dbReference>
<organism evidence="3 4">
    <name type="scientific">Marinicella litoralis</name>
    <dbReference type="NCBI Taxonomy" id="644220"/>
    <lineage>
        <taxon>Bacteria</taxon>
        <taxon>Pseudomonadati</taxon>
        <taxon>Pseudomonadota</taxon>
        <taxon>Gammaproteobacteria</taxon>
        <taxon>Lysobacterales</taxon>
        <taxon>Marinicellaceae</taxon>
        <taxon>Marinicella</taxon>
    </lineage>
</organism>
<keyword evidence="4" id="KW-1185">Reference proteome</keyword>
<dbReference type="InterPro" id="IPR003788">
    <property type="entry name" value="NDUFAF7"/>
</dbReference>
<dbReference type="Pfam" id="PF02636">
    <property type="entry name" value="Methyltransf_28"/>
    <property type="match status" value="1"/>
</dbReference>
<dbReference type="AlphaFoldDB" id="A0A4R6XUH0"/>
<proteinExistence type="predicted"/>
<dbReference type="Gene3D" id="3.40.50.12710">
    <property type="match status" value="1"/>
</dbReference>
<dbReference type="Proteomes" id="UP000295724">
    <property type="component" value="Unassembled WGS sequence"/>
</dbReference>
<dbReference type="PANTHER" id="PTHR12049:SF7">
    <property type="entry name" value="PROTEIN ARGININE METHYLTRANSFERASE NDUFAF7, MITOCHONDRIAL"/>
    <property type="match status" value="1"/>
</dbReference>
<dbReference type="OrthoDB" id="9794208at2"/>
<evidence type="ECO:0000256" key="2">
    <source>
        <dbReference type="ARBA" id="ARBA00022679"/>
    </source>
</evidence>
<sequence length="376" mass="42618">MSETLLQINQALQHKITSEIKRNGVISFAKFMKMALYEPGLGYYSAGLNKIGTDGDFITASELGALFAKCHAVVFADVLQQLEAPKIIELGAGTGQFCIDTLLALEDLNCLPDQYIIVEVSADFRQVQQQKVNALPQHIKNRVQWSDHAPESPYQGIIFANEVLDALPVEVFKFEQGKYLQLKLKYDGLNYAEQWHAFSPRMNQILEQMELDLSEGYRSEFLPQLPAWINAVTQNLSKGLALFVDYGYGRSTYYHPQRHTGTLVCQRRHQANFNPYQNVGLQDITSFVDFTAVAEAFDTAGFEVAGYTTQGDFLLDAGINQWIDPEIEYKQYYRLISEMKQLVLAEEMGEKFKTLAAVKNLDSPIKGFAHNRWNEL</sequence>
<dbReference type="RefSeq" id="WP_099017733.1">
    <property type="nucleotide sequence ID" value="NZ_NIHB01000001.1"/>
</dbReference>
<dbReference type="EMBL" id="SNZB01000001">
    <property type="protein sequence ID" value="TDR23642.1"/>
    <property type="molecule type" value="Genomic_DNA"/>
</dbReference>
<dbReference type="GO" id="GO:0032259">
    <property type="term" value="P:methylation"/>
    <property type="evidence" value="ECO:0007669"/>
    <property type="project" value="UniProtKB-KW"/>
</dbReference>
<keyword evidence="2 3" id="KW-0808">Transferase</keyword>
<evidence type="ECO:0000256" key="1">
    <source>
        <dbReference type="ARBA" id="ARBA00022603"/>
    </source>
</evidence>
<dbReference type="PANTHER" id="PTHR12049">
    <property type="entry name" value="PROTEIN ARGININE METHYLTRANSFERASE NDUFAF7, MITOCHONDRIAL"/>
    <property type="match status" value="1"/>
</dbReference>
<reference evidence="3 4" key="1">
    <citation type="submission" date="2019-03" db="EMBL/GenBank/DDBJ databases">
        <title>Genomic Encyclopedia of Type Strains, Phase IV (KMG-IV): sequencing the most valuable type-strain genomes for metagenomic binning, comparative biology and taxonomic classification.</title>
        <authorList>
            <person name="Goeker M."/>
        </authorList>
    </citation>
    <scope>NUCLEOTIDE SEQUENCE [LARGE SCALE GENOMIC DNA]</scope>
    <source>
        <strain evidence="3 4">DSM 25488</strain>
    </source>
</reference>
<dbReference type="GO" id="GO:0035243">
    <property type="term" value="F:protein-arginine omega-N symmetric methyltransferase activity"/>
    <property type="evidence" value="ECO:0007669"/>
    <property type="project" value="TreeGrafter"/>
</dbReference>
<keyword evidence="1 3" id="KW-0489">Methyltransferase</keyword>
<evidence type="ECO:0000313" key="3">
    <source>
        <dbReference type="EMBL" id="TDR23642.1"/>
    </source>
</evidence>
<gene>
    <name evidence="3" type="ORF">C8D91_0506</name>
</gene>
<dbReference type="SUPFAM" id="SSF53335">
    <property type="entry name" value="S-adenosyl-L-methionine-dependent methyltransferases"/>
    <property type="match status" value="1"/>
</dbReference>
<accession>A0A4R6XUH0</accession>
<evidence type="ECO:0000313" key="4">
    <source>
        <dbReference type="Proteomes" id="UP000295724"/>
    </source>
</evidence>